<protein>
    <recommendedName>
        <fullName evidence="4">D-alanyl-D-alanine carboxypeptidase</fullName>
    </recommendedName>
</protein>
<name>A0A9W6B390_9LACO</name>
<accession>A0A9W6B390</accession>
<reference evidence="2" key="1">
    <citation type="submission" date="2022-07" db="EMBL/GenBank/DDBJ databases">
        <authorList>
            <person name="Kouya T."/>
            <person name="Ishiyama Y."/>
        </authorList>
    </citation>
    <scope>NUCLEOTIDE SEQUENCE</scope>
    <source>
        <strain evidence="2">WR16-4</strain>
    </source>
</reference>
<evidence type="ECO:0000313" key="3">
    <source>
        <dbReference type="Proteomes" id="UP001144204"/>
    </source>
</evidence>
<feature type="signal peptide" evidence="1">
    <location>
        <begin position="1"/>
        <end position="31"/>
    </location>
</feature>
<evidence type="ECO:0000313" key="2">
    <source>
        <dbReference type="EMBL" id="GLB47613.1"/>
    </source>
</evidence>
<keyword evidence="1" id="KW-0732">Signal</keyword>
<dbReference type="RefSeq" id="WP_286137147.1">
    <property type="nucleotide sequence ID" value="NZ_BRPL01000004.1"/>
</dbReference>
<keyword evidence="3" id="KW-1185">Reference proteome</keyword>
<evidence type="ECO:0000256" key="1">
    <source>
        <dbReference type="SAM" id="SignalP"/>
    </source>
</evidence>
<feature type="chain" id="PRO_5040891117" description="D-alanyl-D-alanine carboxypeptidase" evidence="1">
    <location>
        <begin position="32"/>
        <end position="210"/>
    </location>
</feature>
<comment type="caution">
    <text evidence="2">The sequence shown here is derived from an EMBL/GenBank/DDBJ whole genome shotgun (WGS) entry which is preliminary data.</text>
</comment>
<proteinExistence type="predicted"/>
<sequence>MNKKIFNRKTFYTVGAVFLSFTSLIGINASAAKTNNRINTHKFRSELSANKSLANSLKKQGYVYSINRGVSLRKNSYPFKYTYSKKATNAAINNKYKFRVKNIWQYRNGVEVNLTSKSKKYNTWVNFPTDLYYSKSRNKNLKPVVNFAKQIILHQKKDNKQNINQLTLMSKNIKSSKDRKLALQFVGQLKHYLNKNGKAELPFLLIGNMN</sequence>
<dbReference type="AlphaFoldDB" id="A0A9W6B390"/>
<dbReference type="Proteomes" id="UP001144204">
    <property type="component" value="Unassembled WGS sequence"/>
</dbReference>
<dbReference type="EMBL" id="BRPL01000004">
    <property type="protein sequence ID" value="GLB47613.1"/>
    <property type="molecule type" value="Genomic_DNA"/>
</dbReference>
<evidence type="ECO:0008006" key="4">
    <source>
        <dbReference type="Google" id="ProtNLM"/>
    </source>
</evidence>
<reference evidence="2" key="2">
    <citation type="journal article" date="2023" name="PLoS ONE">
        <title>Philodulcilactobacillus myokoensis gen. nov., sp. nov., a fructophilic, acidophilic, and agar-phobic lactic acid bacterium isolated from fermented vegetable extracts.</title>
        <authorList>
            <person name="Kouya T."/>
            <person name="Ishiyama Y."/>
            <person name="Ohashi S."/>
            <person name="Kumakubo R."/>
            <person name="Yamazaki T."/>
            <person name="Otaki T."/>
        </authorList>
    </citation>
    <scope>NUCLEOTIDE SEQUENCE</scope>
    <source>
        <strain evidence="2">WR16-4</strain>
    </source>
</reference>
<organism evidence="2 3">
    <name type="scientific">Philodulcilactobacillus myokoensis</name>
    <dbReference type="NCBI Taxonomy" id="2929573"/>
    <lineage>
        <taxon>Bacteria</taxon>
        <taxon>Bacillati</taxon>
        <taxon>Bacillota</taxon>
        <taxon>Bacilli</taxon>
        <taxon>Lactobacillales</taxon>
        <taxon>Lactobacillaceae</taxon>
        <taxon>Philodulcilactobacillus</taxon>
    </lineage>
</organism>
<gene>
    <name evidence="2" type="ORF">WR164_15920</name>
</gene>